<gene>
    <name evidence="2" type="ORF">JMA39_07805</name>
</gene>
<comment type="caution">
    <text evidence="2">The sequence shown here is derived from an EMBL/GenBank/DDBJ whole genome shotgun (WGS) entry which is preliminary data.</text>
</comment>
<evidence type="ECO:0000313" key="2">
    <source>
        <dbReference type="EMBL" id="MBL4913045.1"/>
    </source>
</evidence>
<feature type="signal peptide" evidence="1">
    <location>
        <begin position="1"/>
        <end position="21"/>
    </location>
</feature>
<dbReference type="PIRSF" id="PIRSF032038">
    <property type="entry name" value="UCP023238"/>
    <property type="match status" value="1"/>
</dbReference>
<proteinExistence type="predicted"/>
<keyword evidence="1" id="KW-0732">Signal</keyword>
<accession>A0ABS1SXH1</accession>
<organism evidence="2 3">
    <name type="scientific">Shewanella schlegeliana</name>
    <dbReference type="NCBI Taxonomy" id="190308"/>
    <lineage>
        <taxon>Bacteria</taxon>
        <taxon>Pseudomonadati</taxon>
        <taxon>Pseudomonadota</taxon>
        <taxon>Gammaproteobacteria</taxon>
        <taxon>Alteromonadales</taxon>
        <taxon>Shewanellaceae</taxon>
        <taxon>Shewanella</taxon>
    </lineage>
</organism>
<name>A0ABS1SXH1_9GAMM</name>
<reference evidence="2 3" key="1">
    <citation type="submission" date="2021-01" db="EMBL/GenBank/DDBJ databases">
        <title>Genome sequence of Shewanella schlegeliana JCM 11561.</title>
        <authorList>
            <person name="Zhang H."/>
            <person name="Li C."/>
        </authorList>
    </citation>
    <scope>NUCLEOTIDE SEQUENCE [LARGE SCALE GENOMIC DNA]</scope>
    <source>
        <strain evidence="2 3">JCM 11561</strain>
    </source>
</reference>
<dbReference type="Proteomes" id="UP000604898">
    <property type="component" value="Unassembled WGS sequence"/>
</dbReference>
<evidence type="ECO:0000256" key="1">
    <source>
        <dbReference type="SAM" id="SignalP"/>
    </source>
</evidence>
<sequence length="168" mass="18389">MKAQLLLLTTASLMLTNTAYASIETQLAKCSAIEDKLERLICYDALSKASQSHSTATKSLPKAETVAVAASSTAVVSTTSKPQDEFGKVKKSQDEELSKIYLDVSKVSKDPYGALKIQFSNGQVWKQTDSRSYRLKAGQSVYIEKAALGSFMLGIDDRNTTIRVKRLK</sequence>
<dbReference type="RefSeq" id="WP_202721266.1">
    <property type="nucleotide sequence ID" value="NZ_BPEX01000002.1"/>
</dbReference>
<dbReference type="EMBL" id="JAESVD010000003">
    <property type="protein sequence ID" value="MBL4913045.1"/>
    <property type="molecule type" value="Genomic_DNA"/>
</dbReference>
<feature type="chain" id="PRO_5046975343" description="Periplasmic protein" evidence="1">
    <location>
        <begin position="22"/>
        <end position="168"/>
    </location>
</feature>
<protein>
    <recommendedName>
        <fullName evidence="4">Periplasmic protein</fullName>
    </recommendedName>
</protein>
<dbReference type="InterPro" id="IPR016987">
    <property type="entry name" value="UCP023238"/>
</dbReference>
<evidence type="ECO:0000313" key="3">
    <source>
        <dbReference type="Proteomes" id="UP000604898"/>
    </source>
</evidence>
<keyword evidence="3" id="KW-1185">Reference proteome</keyword>
<evidence type="ECO:0008006" key="4">
    <source>
        <dbReference type="Google" id="ProtNLM"/>
    </source>
</evidence>